<proteinExistence type="predicted"/>
<dbReference type="GO" id="GO:0031929">
    <property type="term" value="P:TOR signaling"/>
    <property type="evidence" value="ECO:0007669"/>
    <property type="project" value="TreeGrafter"/>
</dbReference>
<dbReference type="GO" id="GO:0005737">
    <property type="term" value="C:cytoplasm"/>
    <property type="evidence" value="ECO:0007669"/>
    <property type="project" value="TreeGrafter"/>
</dbReference>
<feature type="domain" description="FATC" evidence="1">
    <location>
        <begin position="132"/>
        <end position="164"/>
    </location>
</feature>
<keyword evidence="3" id="KW-1185">Reference proteome</keyword>
<dbReference type="GO" id="GO:0005634">
    <property type="term" value="C:nucleus"/>
    <property type="evidence" value="ECO:0007669"/>
    <property type="project" value="TreeGrafter"/>
</dbReference>
<dbReference type="InterPro" id="IPR050517">
    <property type="entry name" value="DDR_Repair_Kinase"/>
</dbReference>
<dbReference type="PANTHER" id="PTHR11139">
    <property type="entry name" value="ATAXIA TELANGIECTASIA MUTATED ATM -RELATED"/>
    <property type="match status" value="1"/>
</dbReference>
<dbReference type="GO" id="GO:0031931">
    <property type="term" value="C:TORC1 complex"/>
    <property type="evidence" value="ECO:0007669"/>
    <property type="project" value="TreeGrafter"/>
</dbReference>
<dbReference type="EMBL" id="JANEYG010000049">
    <property type="protein sequence ID" value="KAJ8915769.1"/>
    <property type="molecule type" value="Genomic_DNA"/>
</dbReference>
<protein>
    <recommendedName>
        <fullName evidence="1">FATC domain-containing protein</fullName>
    </recommendedName>
</protein>
<accession>A0AAV8VNF0</accession>
<dbReference type="SMART" id="SM01343">
    <property type="entry name" value="FATC"/>
    <property type="match status" value="1"/>
</dbReference>
<reference evidence="2 3" key="1">
    <citation type="journal article" date="2023" name="Insect Mol. Biol.">
        <title>Genome sequencing provides insights into the evolution of gene families encoding plant cell wall-degrading enzymes in longhorned beetles.</title>
        <authorList>
            <person name="Shin N.R."/>
            <person name="Okamura Y."/>
            <person name="Kirsch R."/>
            <person name="Pauchet Y."/>
        </authorList>
    </citation>
    <scope>NUCLEOTIDE SEQUENCE [LARGE SCALE GENOMIC DNA]</scope>
    <source>
        <strain evidence="2">EAD_L_NR</strain>
    </source>
</reference>
<dbReference type="Proteomes" id="UP001159042">
    <property type="component" value="Unassembled WGS sequence"/>
</dbReference>
<dbReference type="Pfam" id="PF02260">
    <property type="entry name" value="FATC"/>
    <property type="match status" value="1"/>
</dbReference>
<organism evidence="2 3">
    <name type="scientific">Exocentrus adspersus</name>
    <dbReference type="NCBI Taxonomy" id="1586481"/>
    <lineage>
        <taxon>Eukaryota</taxon>
        <taxon>Metazoa</taxon>
        <taxon>Ecdysozoa</taxon>
        <taxon>Arthropoda</taxon>
        <taxon>Hexapoda</taxon>
        <taxon>Insecta</taxon>
        <taxon>Pterygota</taxon>
        <taxon>Neoptera</taxon>
        <taxon>Endopterygota</taxon>
        <taxon>Coleoptera</taxon>
        <taxon>Polyphaga</taxon>
        <taxon>Cucujiformia</taxon>
        <taxon>Chrysomeloidea</taxon>
        <taxon>Cerambycidae</taxon>
        <taxon>Lamiinae</taxon>
        <taxon>Acanthocinini</taxon>
        <taxon>Exocentrus</taxon>
    </lineage>
</organism>
<evidence type="ECO:0000313" key="3">
    <source>
        <dbReference type="Proteomes" id="UP001159042"/>
    </source>
</evidence>
<evidence type="ECO:0000259" key="1">
    <source>
        <dbReference type="PROSITE" id="PS51190"/>
    </source>
</evidence>
<dbReference type="GO" id="GO:0004674">
    <property type="term" value="F:protein serine/threonine kinase activity"/>
    <property type="evidence" value="ECO:0007669"/>
    <property type="project" value="TreeGrafter"/>
</dbReference>
<dbReference type="PANTHER" id="PTHR11139:SF119">
    <property type="entry name" value="SERINE_THREONINE-PROTEIN KINASE SMG1"/>
    <property type="match status" value="1"/>
</dbReference>
<dbReference type="InterPro" id="IPR003152">
    <property type="entry name" value="FATC_dom"/>
</dbReference>
<dbReference type="GO" id="GO:0016242">
    <property type="term" value="P:negative regulation of macroautophagy"/>
    <property type="evidence" value="ECO:0007669"/>
    <property type="project" value="TreeGrafter"/>
</dbReference>
<dbReference type="AlphaFoldDB" id="A0AAV8VNF0"/>
<gene>
    <name evidence="2" type="ORF">NQ315_004581</name>
</gene>
<dbReference type="GO" id="GO:0031932">
    <property type="term" value="C:TORC2 complex"/>
    <property type="evidence" value="ECO:0007669"/>
    <property type="project" value="TreeGrafter"/>
</dbReference>
<comment type="caution">
    <text evidence="2">The sequence shown here is derived from an EMBL/GenBank/DDBJ whole genome shotgun (WGS) entry which is preliminary data.</text>
</comment>
<evidence type="ECO:0000313" key="2">
    <source>
        <dbReference type="EMBL" id="KAJ8915769.1"/>
    </source>
</evidence>
<sequence>MSDVKNLIKIMAKIDDYSLPTQQFIQAHRRYIENFSALFSQFKKEITTDAIKESLKRLDYLKEYTEIIYNDLLDLENVKNRQLVTPENCLSSNKEVIQKESVTKGQQRNAYAVNVWRRVKMKLEGRDPDSCRKYTAQEQVDYVIREATSLDNLALLYEGWTPWV</sequence>
<dbReference type="PROSITE" id="PS51190">
    <property type="entry name" value="FATC"/>
    <property type="match status" value="1"/>
</dbReference>
<name>A0AAV8VNF0_9CUCU</name>